<sequence>MFYLGGSLMCIIIKSQCAVLLLMRGGRGFNLNRVNRGLEEFCWLACGLERVCNWRKFERTVGLMEESLIFSLSRLTVAKSTRSQLYLKVVWAGVKRSYWQPRLTSVAKLVLYLRGGIDRTKMIESQSCFPVVTMQFPQQ</sequence>
<reference evidence="2" key="1">
    <citation type="submission" date="2020-11" db="EMBL/GenBank/DDBJ databases">
        <authorList>
            <person name="Tran Van P."/>
        </authorList>
    </citation>
    <scope>NUCLEOTIDE SEQUENCE</scope>
</reference>
<feature type="chain" id="PRO_5031084991" evidence="1">
    <location>
        <begin position="18"/>
        <end position="139"/>
    </location>
</feature>
<accession>A0A7R9PGK5</accession>
<organism evidence="2">
    <name type="scientific">Timema genevievae</name>
    <name type="common">Walking stick</name>
    <dbReference type="NCBI Taxonomy" id="629358"/>
    <lineage>
        <taxon>Eukaryota</taxon>
        <taxon>Metazoa</taxon>
        <taxon>Ecdysozoa</taxon>
        <taxon>Arthropoda</taxon>
        <taxon>Hexapoda</taxon>
        <taxon>Insecta</taxon>
        <taxon>Pterygota</taxon>
        <taxon>Neoptera</taxon>
        <taxon>Polyneoptera</taxon>
        <taxon>Phasmatodea</taxon>
        <taxon>Timematodea</taxon>
        <taxon>Timematoidea</taxon>
        <taxon>Timematidae</taxon>
        <taxon>Timema</taxon>
    </lineage>
</organism>
<feature type="signal peptide" evidence="1">
    <location>
        <begin position="1"/>
        <end position="17"/>
    </location>
</feature>
<gene>
    <name evidence="2" type="ORF">TGEB3V08_LOCUS496</name>
</gene>
<evidence type="ECO:0000256" key="1">
    <source>
        <dbReference type="SAM" id="SignalP"/>
    </source>
</evidence>
<keyword evidence="1" id="KW-0732">Signal</keyword>
<dbReference type="EMBL" id="OE839188">
    <property type="protein sequence ID" value="CAD7586059.1"/>
    <property type="molecule type" value="Genomic_DNA"/>
</dbReference>
<name>A0A7R9PGK5_TIMGE</name>
<protein>
    <submittedName>
        <fullName evidence="2">Uncharacterized protein</fullName>
    </submittedName>
</protein>
<dbReference type="AlphaFoldDB" id="A0A7R9PGK5"/>
<evidence type="ECO:0000313" key="2">
    <source>
        <dbReference type="EMBL" id="CAD7586059.1"/>
    </source>
</evidence>
<proteinExistence type="predicted"/>